<evidence type="ECO:0000313" key="4">
    <source>
        <dbReference type="Proteomes" id="UP001239215"/>
    </source>
</evidence>
<name>A0AAJ1TXS1_9ACTN</name>
<dbReference type="AlphaFoldDB" id="A0AAJ1TXS1"/>
<comment type="caution">
    <text evidence="3">The sequence shown here is derived from an EMBL/GenBank/DDBJ whole genome shotgun (WGS) entry which is preliminary data.</text>
</comment>
<keyword evidence="2" id="KW-0732">Signal</keyword>
<protein>
    <recommendedName>
        <fullName evidence="5">Secreted protein</fullName>
    </recommendedName>
</protein>
<sequence>MRQSSPSAIASAALAIRSFSPRAAATFSARSAFLASRCASMVVVIFSSRASRLARSPTAFASVTADRTFCTEAAASSGPTAPPEIRCSSRSTSNFSASYRSVKNFSASAGEPSGYCPTARSPSEVRT</sequence>
<feature type="chain" id="PRO_5042529050" description="Secreted protein" evidence="2">
    <location>
        <begin position="24"/>
        <end position="127"/>
    </location>
</feature>
<feature type="region of interest" description="Disordered" evidence="1">
    <location>
        <begin position="106"/>
        <end position="127"/>
    </location>
</feature>
<proteinExistence type="predicted"/>
<evidence type="ECO:0008006" key="5">
    <source>
        <dbReference type="Google" id="ProtNLM"/>
    </source>
</evidence>
<organism evidence="3 4">
    <name type="scientific">Nocardioides zeae</name>
    <dbReference type="NCBI Taxonomy" id="1457234"/>
    <lineage>
        <taxon>Bacteria</taxon>
        <taxon>Bacillati</taxon>
        <taxon>Actinomycetota</taxon>
        <taxon>Actinomycetes</taxon>
        <taxon>Propionibacteriales</taxon>
        <taxon>Nocardioidaceae</taxon>
        <taxon>Nocardioides</taxon>
    </lineage>
</organism>
<reference evidence="3" key="1">
    <citation type="submission" date="2023-07" db="EMBL/GenBank/DDBJ databases">
        <title>Functional and genomic diversity of the sorghum phyllosphere microbiome.</title>
        <authorList>
            <person name="Shade A."/>
        </authorList>
    </citation>
    <scope>NUCLEOTIDE SEQUENCE</scope>
    <source>
        <strain evidence="3">SORGH_AS_1067</strain>
    </source>
</reference>
<dbReference type="EMBL" id="JAUTAN010000001">
    <property type="protein sequence ID" value="MDQ1103955.1"/>
    <property type="molecule type" value="Genomic_DNA"/>
</dbReference>
<feature type="signal peptide" evidence="2">
    <location>
        <begin position="1"/>
        <end position="23"/>
    </location>
</feature>
<feature type="region of interest" description="Disordered" evidence="1">
    <location>
        <begin position="73"/>
        <end position="94"/>
    </location>
</feature>
<evidence type="ECO:0000256" key="1">
    <source>
        <dbReference type="SAM" id="MobiDB-lite"/>
    </source>
</evidence>
<evidence type="ECO:0000256" key="2">
    <source>
        <dbReference type="SAM" id="SignalP"/>
    </source>
</evidence>
<dbReference type="Proteomes" id="UP001239215">
    <property type="component" value="Unassembled WGS sequence"/>
</dbReference>
<evidence type="ECO:0000313" key="3">
    <source>
        <dbReference type="EMBL" id="MDQ1103955.1"/>
    </source>
</evidence>
<accession>A0AAJ1TXS1</accession>
<gene>
    <name evidence="3" type="ORF">QE405_001239</name>
</gene>